<organism evidence="2 3">
    <name type="scientific">Candidatus Beckwithbacteria bacterium RIFCSPHIGHO2_12_FULL_47_17</name>
    <dbReference type="NCBI Taxonomy" id="1797460"/>
    <lineage>
        <taxon>Bacteria</taxon>
        <taxon>Candidatus Beckwithiibacteriota</taxon>
    </lineage>
</organism>
<evidence type="ECO:0000256" key="1">
    <source>
        <dbReference type="SAM" id="Phobius"/>
    </source>
</evidence>
<sequence>MLDASHALIGASLAKLVPNPYLALPLNLGLHFVGDLIPHWDFRTRHVQRSKLTTIALSLSDAGVGYALGWWLFAGSVPLPYLTIMMFVSQLPDWIEAPYHIFDWNFPPFSSIKKLQSRWHHKLDLPWGLVWQTLIVGAFLLVSL</sequence>
<protein>
    <submittedName>
        <fullName evidence="2">Uncharacterized protein</fullName>
    </submittedName>
</protein>
<feature type="transmembrane region" description="Helical" evidence="1">
    <location>
        <begin position="52"/>
        <end position="73"/>
    </location>
</feature>
<dbReference type="Proteomes" id="UP000176791">
    <property type="component" value="Unassembled WGS sequence"/>
</dbReference>
<proteinExistence type="predicted"/>
<comment type="caution">
    <text evidence="2">The sequence shown here is derived from an EMBL/GenBank/DDBJ whole genome shotgun (WGS) entry which is preliminary data.</text>
</comment>
<evidence type="ECO:0000313" key="3">
    <source>
        <dbReference type="Proteomes" id="UP000176791"/>
    </source>
</evidence>
<keyword evidence="1" id="KW-0472">Membrane</keyword>
<dbReference type="AlphaFoldDB" id="A0A1F5DJP7"/>
<keyword evidence="1" id="KW-1133">Transmembrane helix</keyword>
<evidence type="ECO:0000313" key="2">
    <source>
        <dbReference type="EMBL" id="OGD55240.1"/>
    </source>
</evidence>
<accession>A0A1F5DJP7</accession>
<feature type="transmembrane region" description="Helical" evidence="1">
    <location>
        <begin position="123"/>
        <end position="142"/>
    </location>
</feature>
<gene>
    <name evidence="2" type="ORF">A3E73_01860</name>
</gene>
<dbReference type="EMBL" id="MEZN01000047">
    <property type="protein sequence ID" value="OGD55240.1"/>
    <property type="molecule type" value="Genomic_DNA"/>
</dbReference>
<keyword evidence="1" id="KW-0812">Transmembrane</keyword>
<reference evidence="2 3" key="1">
    <citation type="journal article" date="2016" name="Nat. Commun.">
        <title>Thousands of microbial genomes shed light on interconnected biogeochemical processes in an aquifer system.</title>
        <authorList>
            <person name="Anantharaman K."/>
            <person name="Brown C.T."/>
            <person name="Hug L.A."/>
            <person name="Sharon I."/>
            <person name="Castelle C.J."/>
            <person name="Probst A.J."/>
            <person name="Thomas B.C."/>
            <person name="Singh A."/>
            <person name="Wilkins M.J."/>
            <person name="Karaoz U."/>
            <person name="Brodie E.L."/>
            <person name="Williams K.H."/>
            <person name="Hubbard S.S."/>
            <person name="Banfield J.F."/>
        </authorList>
    </citation>
    <scope>NUCLEOTIDE SEQUENCE [LARGE SCALE GENOMIC DNA]</scope>
</reference>
<name>A0A1F5DJP7_9BACT</name>
<dbReference type="STRING" id="1797460.A3E73_01860"/>